<dbReference type="Proteomes" id="UP001236274">
    <property type="component" value="Unassembled WGS sequence"/>
</dbReference>
<evidence type="ECO:0000313" key="2">
    <source>
        <dbReference type="EMBL" id="KXA62851.1"/>
    </source>
</evidence>
<dbReference type="Proteomes" id="UP000277803">
    <property type="component" value="Unassembled WGS sequence"/>
</dbReference>
<evidence type="ECO:0000259" key="1">
    <source>
        <dbReference type="SMART" id="SM00881"/>
    </source>
</evidence>
<reference evidence="4 6" key="2">
    <citation type="submission" date="2018-09" db="EMBL/GenBank/DDBJ databases">
        <title>Genome sequence of Veillonella atypica isolated from periodontal Korean patients.</title>
        <authorList>
            <person name="Lee J.-H."/>
            <person name="Moon J.-H."/>
            <person name="Shin S.-Y."/>
        </authorList>
    </citation>
    <scope>NUCLEOTIDE SEQUENCE [LARGE SCALE GENOMIC DNA]</scope>
    <source>
        <strain evidence="4 6">KHUD_V1</strain>
    </source>
</reference>
<evidence type="ECO:0000313" key="4">
    <source>
        <dbReference type="EMBL" id="RJY50144.1"/>
    </source>
</evidence>
<dbReference type="Proteomes" id="UP000070226">
    <property type="component" value="Unassembled WGS sequence"/>
</dbReference>
<organism evidence="2">
    <name type="scientific">Veillonella atypica</name>
    <dbReference type="NCBI Taxonomy" id="39777"/>
    <lineage>
        <taxon>Bacteria</taxon>
        <taxon>Bacillati</taxon>
        <taxon>Bacillota</taxon>
        <taxon>Negativicutes</taxon>
        <taxon>Veillonellales</taxon>
        <taxon>Veillonellaceae</taxon>
        <taxon>Veillonella</taxon>
    </lineage>
</organism>
<dbReference type="Gene3D" id="3.40.50.720">
    <property type="entry name" value="NAD(P)-binding Rossmann-like Domain"/>
    <property type="match status" value="1"/>
</dbReference>
<evidence type="ECO:0000313" key="5">
    <source>
        <dbReference type="Proteomes" id="UP000070226"/>
    </source>
</evidence>
<reference evidence="3" key="3">
    <citation type="submission" date="2023-05" db="EMBL/GenBank/DDBJ databases">
        <title>Cataloging the Phylogenetic Diversity of Human Bladder Bacteria.</title>
        <authorList>
            <person name="Du J."/>
        </authorList>
    </citation>
    <scope>NUCLEOTIDE SEQUENCE</scope>
    <source>
        <strain evidence="3">UMB10101</strain>
    </source>
</reference>
<dbReference type="PANTHER" id="PTHR33303:SF2">
    <property type="entry name" value="COA-BINDING DOMAIN-CONTAINING PROTEIN"/>
    <property type="match status" value="1"/>
</dbReference>
<dbReference type="InterPro" id="IPR036291">
    <property type="entry name" value="NAD(P)-bd_dom_sf"/>
</dbReference>
<evidence type="ECO:0000313" key="3">
    <source>
        <dbReference type="EMBL" id="MDK7356275.1"/>
    </source>
</evidence>
<protein>
    <submittedName>
        <fullName evidence="2">CoA binding domain protein</fullName>
    </submittedName>
    <submittedName>
        <fullName evidence="3">CoA-binding protein</fullName>
    </submittedName>
</protein>
<name>A0A133S317_9FIRM</name>
<dbReference type="STRING" id="39777.B7L28_05545"/>
<gene>
    <name evidence="4" type="ORF">D2965_07320</name>
    <name evidence="2" type="ORF">HMPREF3233_01414</name>
    <name evidence="3" type="ORF">QP520_01320</name>
</gene>
<dbReference type="RefSeq" id="WP_005376120.1">
    <property type="nucleotide sequence ID" value="NZ_CACRUN010000026.1"/>
</dbReference>
<dbReference type="EMBL" id="LRQT01000079">
    <property type="protein sequence ID" value="KXA62851.1"/>
    <property type="molecule type" value="Genomic_DNA"/>
</dbReference>
<dbReference type="EMBL" id="QXZZ01000034">
    <property type="protein sequence ID" value="RJY50144.1"/>
    <property type="molecule type" value="Genomic_DNA"/>
</dbReference>
<dbReference type="PANTHER" id="PTHR33303">
    <property type="entry name" value="CYTOPLASMIC PROTEIN-RELATED"/>
    <property type="match status" value="1"/>
</dbReference>
<accession>A0A133S317</accession>
<dbReference type="InterPro" id="IPR003781">
    <property type="entry name" value="CoA-bd"/>
</dbReference>
<dbReference type="EMBL" id="JASORJ010000001">
    <property type="protein sequence ID" value="MDK7356275.1"/>
    <property type="molecule type" value="Genomic_DNA"/>
</dbReference>
<reference evidence="2 5" key="1">
    <citation type="submission" date="2016-01" db="EMBL/GenBank/DDBJ databases">
        <authorList>
            <person name="Oliw E.H."/>
        </authorList>
    </citation>
    <scope>NUCLEOTIDE SEQUENCE [LARGE SCALE GENOMIC DNA]</scope>
    <source>
        <strain evidence="2 5">CMW7756B</strain>
    </source>
</reference>
<dbReference type="Pfam" id="PF13380">
    <property type="entry name" value="CoA_binding_2"/>
    <property type="match status" value="1"/>
</dbReference>
<proteinExistence type="predicted"/>
<sequence>MTIKDALAEKVWAVIGATHKTDKFGYKIYKCLKEHGYEVYPVNPNVTSIDGDTCYPSLSSLPVVPSVVDFVVPEAAGLAAIDECKQLGIKMIWLQPGADKPAVLAKAKEVGLDYIQDCVLVQLP</sequence>
<feature type="domain" description="CoA-binding" evidence="1">
    <location>
        <begin position="6"/>
        <end position="98"/>
    </location>
</feature>
<dbReference type="PATRIC" id="fig|39777.7.peg.1379"/>
<evidence type="ECO:0000313" key="6">
    <source>
        <dbReference type="Proteomes" id="UP000277803"/>
    </source>
</evidence>
<dbReference type="SMART" id="SM00881">
    <property type="entry name" value="CoA_binding"/>
    <property type="match status" value="1"/>
</dbReference>
<dbReference type="AlphaFoldDB" id="A0A133S317"/>
<comment type="caution">
    <text evidence="2">The sequence shown here is derived from an EMBL/GenBank/DDBJ whole genome shotgun (WGS) entry which is preliminary data.</text>
</comment>
<dbReference type="SUPFAM" id="SSF51735">
    <property type="entry name" value="NAD(P)-binding Rossmann-fold domains"/>
    <property type="match status" value="1"/>
</dbReference>